<keyword evidence="2" id="KW-1185">Reference proteome</keyword>
<dbReference type="AlphaFoldDB" id="A0A8R7UY62"/>
<dbReference type="EnsemblPlants" id="TuG1812G0700000122.01.T01">
    <property type="protein sequence ID" value="TuG1812G0700000122.01.T01"/>
    <property type="gene ID" value="TuG1812G0700000122.01"/>
</dbReference>
<reference evidence="2" key="1">
    <citation type="journal article" date="2013" name="Nature">
        <title>Draft genome of the wheat A-genome progenitor Triticum urartu.</title>
        <authorList>
            <person name="Ling H.Q."/>
            <person name="Zhao S."/>
            <person name="Liu D."/>
            <person name="Wang J."/>
            <person name="Sun H."/>
            <person name="Zhang C."/>
            <person name="Fan H."/>
            <person name="Li D."/>
            <person name="Dong L."/>
            <person name="Tao Y."/>
            <person name="Gao C."/>
            <person name="Wu H."/>
            <person name="Li Y."/>
            <person name="Cui Y."/>
            <person name="Guo X."/>
            <person name="Zheng S."/>
            <person name="Wang B."/>
            <person name="Yu K."/>
            <person name="Liang Q."/>
            <person name="Yang W."/>
            <person name="Lou X."/>
            <person name="Chen J."/>
            <person name="Feng M."/>
            <person name="Jian J."/>
            <person name="Zhang X."/>
            <person name="Luo G."/>
            <person name="Jiang Y."/>
            <person name="Liu J."/>
            <person name="Wang Z."/>
            <person name="Sha Y."/>
            <person name="Zhang B."/>
            <person name="Wu H."/>
            <person name="Tang D."/>
            <person name="Shen Q."/>
            <person name="Xue P."/>
            <person name="Zou S."/>
            <person name="Wang X."/>
            <person name="Liu X."/>
            <person name="Wang F."/>
            <person name="Yang Y."/>
            <person name="An X."/>
            <person name="Dong Z."/>
            <person name="Zhang K."/>
            <person name="Zhang X."/>
            <person name="Luo M.C."/>
            <person name="Dvorak J."/>
            <person name="Tong Y."/>
            <person name="Wang J."/>
            <person name="Yang H."/>
            <person name="Li Z."/>
            <person name="Wang D."/>
            <person name="Zhang A."/>
            <person name="Wang J."/>
        </authorList>
    </citation>
    <scope>NUCLEOTIDE SEQUENCE</scope>
    <source>
        <strain evidence="2">cv. G1812</strain>
    </source>
</reference>
<reference evidence="1" key="2">
    <citation type="submission" date="2018-03" db="EMBL/GenBank/DDBJ databases">
        <title>The Triticum urartu genome reveals the dynamic nature of wheat genome evolution.</title>
        <authorList>
            <person name="Ling H."/>
            <person name="Ma B."/>
            <person name="Shi X."/>
            <person name="Liu H."/>
            <person name="Dong L."/>
            <person name="Sun H."/>
            <person name="Cao Y."/>
            <person name="Gao Q."/>
            <person name="Zheng S."/>
            <person name="Li Y."/>
            <person name="Yu Y."/>
            <person name="Du H."/>
            <person name="Qi M."/>
            <person name="Li Y."/>
            <person name="Yu H."/>
            <person name="Cui Y."/>
            <person name="Wang N."/>
            <person name="Chen C."/>
            <person name="Wu H."/>
            <person name="Zhao Y."/>
            <person name="Zhang J."/>
            <person name="Li Y."/>
            <person name="Zhou W."/>
            <person name="Zhang B."/>
            <person name="Hu W."/>
            <person name="Eijk M."/>
            <person name="Tang J."/>
            <person name="Witsenboer H."/>
            <person name="Zhao S."/>
            <person name="Li Z."/>
            <person name="Zhang A."/>
            <person name="Wang D."/>
            <person name="Liang C."/>
        </authorList>
    </citation>
    <scope>NUCLEOTIDE SEQUENCE [LARGE SCALE GENOMIC DNA]</scope>
    <source>
        <strain evidence="1">cv. G1812</strain>
    </source>
</reference>
<proteinExistence type="predicted"/>
<protein>
    <submittedName>
        <fullName evidence="1">Uncharacterized protein</fullName>
    </submittedName>
</protein>
<sequence length="143" mass="16706">MLSQQTDLCLWRLFYVSMDQRGWMMQWPHQELAGRRQMASHCSKRQHTRSVDEENNTFHDMIIGTSSFVVLSHLPLWERHCYIGCLFKIMRFLTPTDFSRNRCPSSHVRFLVCYGILTIICTPKGEFAAVMVLPPSKLQGLQP</sequence>
<dbReference type="Gramene" id="TuG1812G0700000122.01.T02">
    <property type="protein sequence ID" value="TuG1812G0700000122.01.T02"/>
    <property type="gene ID" value="TuG1812G0700000122.01"/>
</dbReference>
<dbReference type="EnsemblPlants" id="TuG1812G0700000122.01.T02">
    <property type="protein sequence ID" value="TuG1812G0700000122.01.T02"/>
    <property type="gene ID" value="TuG1812G0700000122.01"/>
</dbReference>
<dbReference type="Proteomes" id="UP000015106">
    <property type="component" value="Chromosome 7"/>
</dbReference>
<reference evidence="1" key="3">
    <citation type="submission" date="2022-06" db="UniProtKB">
        <authorList>
            <consortium name="EnsemblPlants"/>
        </authorList>
    </citation>
    <scope>IDENTIFICATION</scope>
</reference>
<organism evidence="1 2">
    <name type="scientific">Triticum urartu</name>
    <name type="common">Red wild einkorn</name>
    <name type="synonym">Crithodium urartu</name>
    <dbReference type="NCBI Taxonomy" id="4572"/>
    <lineage>
        <taxon>Eukaryota</taxon>
        <taxon>Viridiplantae</taxon>
        <taxon>Streptophyta</taxon>
        <taxon>Embryophyta</taxon>
        <taxon>Tracheophyta</taxon>
        <taxon>Spermatophyta</taxon>
        <taxon>Magnoliopsida</taxon>
        <taxon>Liliopsida</taxon>
        <taxon>Poales</taxon>
        <taxon>Poaceae</taxon>
        <taxon>BOP clade</taxon>
        <taxon>Pooideae</taxon>
        <taxon>Triticodae</taxon>
        <taxon>Triticeae</taxon>
        <taxon>Triticinae</taxon>
        <taxon>Triticum</taxon>
    </lineage>
</organism>
<evidence type="ECO:0000313" key="1">
    <source>
        <dbReference type="EnsemblPlants" id="TuG1812G0700000122.01.T01"/>
    </source>
</evidence>
<dbReference type="Gramene" id="TuG1812G0700000122.01.T01">
    <property type="protein sequence ID" value="TuG1812G0700000122.01.T01"/>
    <property type="gene ID" value="TuG1812G0700000122.01"/>
</dbReference>
<evidence type="ECO:0000313" key="2">
    <source>
        <dbReference type="Proteomes" id="UP000015106"/>
    </source>
</evidence>
<accession>A0A8R7UY62</accession>
<name>A0A8R7UY62_TRIUA</name>